<organism evidence="1 2">
    <name type="scientific">Polyrhizophydium stewartii</name>
    <dbReference type="NCBI Taxonomy" id="2732419"/>
    <lineage>
        <taxon>Eukaryota</taxon>
        <taxon>Fungi</taxon>
        <taxon>Fungi incertae sedis</taxon>
        <taxon>Chytridiomycota</taxon>
        <taxon>Chytridiomycota incertae sedis</taxon>
        <taxon>Chytridiomycetes</taxon>
        <taxon>Rhizophydiales</taxon>
        <taxon>Rhizophydiales incertae sedis</taxon>
        <taxon>Polyrhizophydium</taxon>
    </lineage>
</organism>
<evidence type="ECO:0008006" key="3">
    <source>
        <dbReference type="Google" id="ProtNLM"/>
    </source>
</evidence>
<evidence type="ECO:0000313" key="2">
    <source>
        <dbReference type="Proteomes" id="UP001527925"/>
    </source>
</evidence>
<comment type="caution">
    <text evidence="1">The sequence shown here is derived from an EMBL/GenBank/DDBJ whole genome shotgun (WGS) entry which is preliminary data.</text>
</comment>
<protein>
    <recommendedName>
        <fullName evidence="3">Reverse transcriptase</fullName>
    </recommendedName>
</protein>
<feature type="non-terminal residue" evidence="1">
    <location>
        <position position="200"/>
    </location>
</feature>
<proteinExistence type="predicted"/>
<feature type="non-terminal residue" evidence="1">
    <location>
        <position position="1"/>
    </location>
</feature>
<name>A0ABR4MUU2_9FUNG</name>
<dbReference type="Proteomes" id="UP001527925">
    <property type="component" value="Unassembled WGS sequence"/>
</dbReference>
<keyword evidence="2" id="KW-1185">Reference proteome</keyword>
<sequence length="200" mass="22315">HARLKLSLPTDSHSSLIHDRRLNTALTNFSDAHKRFTITDALIKVRSHSNTGFIFNQSVATISSLRKAPANLLECPLPLHRFHSSPFISFISHLLHEENMSFRIPTQPLDRPIHHIVPAHLLPPDAATSKEILSLTARHFLDPAEPMKTSSYARFASQYATGSQTVAAWFKHVVAFLSLPRLLLLTSHPIPVSLSTPRSS</sequence>
<evidence type="ECO:0000313" key="1">
    <source>
        <dbReference type="EMBL" id="KAL2911036.1"/>
    </source>
</evidence>
<gene>
    <name evidence="1" type="ORF">HK105_209518</name>
</gene>
<reference evidence="1 2" key="1">
    <citation type="submission" date="2023-09" db="EMBL/GenBank/DDBJ databases">
        <title>Pangenome analysis of Batrachochytrium dendrobatidis and related Chytrids.</title>
        <authorList>
            <person name="Yacoub M.N."/>
            <person name="Stajich J.E."/>
            <person name="James T.Y."/>
        </authorList>
    </citation>
    <scope>NUCLEOTIDE SEQUENCE [LARGE SCALE GENOMIC DNA]</scope>
    <source>
        <strain evidence="1 2">JEL0888</strain>
    </source>
</reference>
<dbReference type="EMBL" id="JADGIZ020000247">
    <property type="protein sequence ID" value="KAL2911036.1"/>
    <property type="molecule type" value="Genomic_DNA"/>
</dbReference>
<accession>A0ABR4MUU2</accession>